<keyword evidence="2" id="KW-1185">Reference proteome</keyword>
<evidence type="ECO:0000313" key="3">
    <source>
        <dbReference type="WBParaSite" id="ALUE_0001243001-mRNA-1"/>
    </source>
</evidence>
<dbReference type="PANTHER" id="PTHR47331">
    <property type="entry name" value="PHD-TYPE DOMAIN-CONTAINING PROTEIN"/>
    <property type="match status" value="1"/>
</dbReference>
<dbReference type="Proteomes" id="UP000036681">
    <property type="component" value="Unplaced"/>
</dbReference>
<reference evidence="3" key="1">
    <citation type="submission" date="2017-02" db="UniProtKB">
        <authorList>
            <consortium name="WormBaseParasite"/>
        </authorList>
    </citation>
    <scope>IDENTIFICATION</scope>
</reference>
<proteinExistence type="predicted"/>
<dbReference type="AlphaFoldDB" id="A0A0M3I608"/>
<name>A0A0M3I608_ASCLU</name>
<organism evidence="2 3">
    <name type="scientific">Ascaris lumbricoides</name>
    <name type="common">Giant roundworm</name>
    <dbReference type="NCBI Taxonomy" id="6252"/>
    <lineage>
        <taxon>Eukaryota</taxon>
        <taxon>Metazoa</taxon>
        <taxon>Ecdysozoa</taxon>
        <taxon>Nematoda</taxon>
        <taxon>Chromadorea</taxon>
        <taxon>Rhabditida</taxon>
        <taxon>Spirurina</taxon>
        <taxon>Ascaridomorpha</taxon>
        <taxon>Ascaridoidea</taxon>
        <taxon>Ascarididae</taxon>
        <taxon>Ascaris</taxon>
    </lineage>
</organism>
<dbReference type="Pfam" id="PF18701">
    <property type="entry name" value="DUF5641"/>
    <property type="match status" value="1"/>
</dbReference>
<feature type="domain" description="DUF5641" evidence="1">
    <location>
        <begin position="205"/>
        <end position="271"/>
    </location>
</feature>
<dbReference type="InterPro" id="IPR040676">
    <property type="entry name" value="DUF5641"/>
</dbReference>
<sequence>MLTCTRTNKDCEESWNTQPYQKTIHPVLLPQSSALTKLIVLARHKESGYNGMSQTLASYWIPQVRATVKRIPRRQCMACRRWNAQPFKLPPIAPLPEERTRATRVFWNFQLVKQVTQNTLVAPITWRLITPFASWQGRVYDRLVGLTKTVIRKAVGRRLLNEEEFKTLIAECEAVAIIAAQEPSPQNDKRPPNTVDSRGELLELWKATITSLDHFWKIWTHDYLMSVREQHRTEHQQPYRVTDRAPLENEVVIVAEDGLLRTEWKLGRICEQYNRIP</sequence>
<accession>A0A0M3I608</accession>
<evidence type="ECO:0000313" key="2">
    <source>
        <dbReference type="Proteomes" id="UP000036681"/>
    </source>
</evidence>
<protein>
    <submittedName>
        <fullName evidence="3">DUF5641 domain-containing protein</fullName>
    </submittedName>
</protein>
<evidence type="ECO:0000259" key="1">
    <source>
        <dbReference type="Pfam" id="PF18701"/>
    </source>
</evidence>
<dbReference type="WBParaSite" id="ALUE_0001243001-mRNA-1">
    <property type="protein sequence ID" value="ALUE_0001243001-mRNA-1"/>
    <property type="gene ID" value="ALUE_0001243001"/>
</dbReference>